<sequence>MQSLRRRLSFRKKKEHVPACSKPHQWQEDEKKVREGTCCYQVRYMGHIEVFDSRGMHICEEAVKALKAQCKGKYQRAVLYVTGDTLRVVDEISKSMIVDQTIEKVSFCAPDRNHEKGFAYICRDGTTRRWMCHGFLAVKESFNFRHSTRQQVVLSSTSDTPHINNKTPVVLSSTSDTPHVSNQLPVVLSSTSDTPHVNNKMPVVLSSTSDTLHVSNKMPVVLSSTSDTPHVSNKMPVVLSSTSDTLHVRDKMPVVLSSTSDTPQVSNKMISLHHQLPHSISSMRTLPHHT</sequence>
<dbReference type="InterPro" id="IPR016698">
    <property type="entry name" value="Numb/numb-like"/>
</dbReference>
<feature type="domain" description="PID" evidence="3">
    <location>
        <begin position="38"/>
        <end position="139"/>
    </location>
</feature>
<dbReference type="GO" id="GO:0005737">
    <property type="term" value="C:cytoplasm"/>
    <property type="evidence" value="ECO:0007669"/>
    <property type="project" value="TreeGrafter"/>
</dbReference>
<dbReference type="InterPro" id="IPR006020">
    <property type="entry name" value="PTB/PI_dom"/>
</dbReference>
<name>A0AAV4I4S3_9GAST</name>
<dbReference type="InterPro" id="IPR011993">
    <property type="entry name" value="PH-like_dom_sf"/>
</dbReference>
<keyword evidence="2" id="KW-0597">Phosphoprotein</keyword>
<keyword evidence="1" id="KW-0217">Developmental protein</keyword>
<protein>
    <submittedName>
        <fullName evidence="4">Protein numb</fullName>
    </submittedName>
</protein>
<evidence type="ECO:0000313" key="4">
    <source>
        <dbReference type="EMBL" id="GFS05314.1"/>
    </source>
</evidence>
<dbReference type="Pfam" id="PF00640">
    <property type="entry name" value="PID"/>
    <property type="match status" value="1"/>
</dbReference>
<dbReference type="EMBL" id="BMAT01009378">
    <property type="protein sequence ID" value="GFS05314.1"/>
    <property type="molecule type" value="Genomic_DNA"/>
</dbReference>
<dbReference type="PROSITE" id="PS01179">
    <property type="entry name" value="PID"/>
    <property type="match status" value="1"/>
</dbReference>
<dbReference type="PANTHER" id="PTHR47368">
    <property type="entry name" value="NUMB"/>
    <property type="match status" value="1"/>
</dbReference>
<organism evidence="4 5">
    <name type="scientific">Elysia marginata</name>
    <dbReference type="NCBI Taxonomy" id="1093978"/>
    <lineage>
        <taxon>Eukaryota</taxon>
        <taxon>Metazoa</taxon>
        <taxon>Spiralia</taxon>
        <taxon>Lophotrochozoa</taxon>
        <taxon>Mollusca</taxon>
        <taxon>Gastropoda</taxon>
        <taxon>Heterobranchia</taxon>
        <taxon>Euthyneura</taxon>
        <taxon>Panpulmonata</taxon>
        <taxon>Sacoglossa</taxon>
        <taxon>Placobranchoidea</taxon>
        <taxon>Plakobranchidae</taxon>
        <taxon>Elysia</taxon>
    </lineage>
</organism>
<gene>
    <name evidence="4" type="ORF">ElyMa_004679000</name>
</gene>
<evidence type="ECO:0000259" key="3">
    <source>
        <dbReference type="PROSITE" id="PS01179"/>
    </source>
</evidence>
<dbReference type="Gene3D" id="2.30.29.30">
    <property type="entry name" value="Pleckstrin-homology domain (PH domain)/Phosphotyrosine-binding domain (PTB)"/>
    <property type="match status" value="1"/>
</dbReference>
<dbReference type="PANTHER" id="PTHR47368:SF2">
    <property type="entry name" value="PID DOMAIN-CONTAINING PROTEIN"/>
    <property type="match status" value="1"/>
</dbReference>
<evidence type="ECO:0000256" key="1">
    <source>
        <dbReference type="ARBA" id="ARBA00022473"/>
    </source>
</evidence>
<reference evidence="4 5" key="1">
    <citation type="journal article" date="2021" name="Elife">
        <title>Chloroplast acquisition without the gene transfer in kleptoplastic sea slugs, Plakobranchus ocellatus.</title>
        <authorList>
            <person name="Maeda T."/>
            <person name="Takahashi S."/>
            <person name="Yoshida T."/>
            <person name="Shimamura S."/>
            <person name="Takaki Y."/>
            <person name="Nagai Y."/>
            <person name="Toyoda A."/>
            <person name="Suzuki Y."/>
            <person name="Arimoto A."/>
            <person name="Ishii H."/>
            <person name="Satoh N."/>
            <person name="Nishiyama T."/>
            <person name="Hasebe M."/>
            <person name="Maruyama T."/>
            <person name="Minagawa J."/>
            <person name="Obokata J."/>
            <person name="Shigenobu S."/>
        </authorList>
    </citation>
    <scope>NUCLEOTIDE SEQUENCE [LARGE SCALE GENOMIC DNA]</scope>
</reference>
<comment type="caution">
    <text evidence="4">The sequence shown here is derived from an EMBL/GenBank/DDBJ whole genome shotgun (WGS) entry which is preliminary data.</text>
</comment>
<evidence type="ECO:0000313" key="5">
    <source>
        <dbReference type="Proteomes" id="UP000762676"/>
    </source>
</evidence>
<proteinExistence type="predicted"/>
<evidence type="ECO:0000256" key="2">
    <source>
        <dbReference type="ARBA" id="ARBA00022553"/>
    </source>
</evidence>
<dbReference type="SUPFAM" id="SSF50729">
    <property type="entry name" value="PH domain-like"/>
    <property type="match status" value="1"/>
</dbReference>
<accession>A0AAV4I4S3</accession>
<keyword evidence="5" id="KW-1185">Reference proteome</keyword>
<dbReference type="AlphaFoldDB" id="A0AAV4I4S3"/>
<dbReference type="CDD" id="cd01268">
    <property type="entry name" value="PTB_Numb"/>
    <property type="match status" value="1"/>
</dbReference>
<dbReference type="Proteomes" id="UP000762676">
    <property type="component" value="Unassembled WGS sequence"/>
</dbReference>
<dbReference type="SMART" id="SM00462">
    <property type="entry name" value="PTB"/>
    <property type="match status" value="1"/>
</dbReference>